<organism evidence="1 2">
    <name type="scientific">Dickeya aquatica</name>
    <dbReference type="NCBI Taxonomy" id="1401087"/>
    <lineage>
        <taxon>Bacteria</taxon>
        <taxon>Pseudomonadati</taxon>
        <taxon>Pseudomonadota</taxon>
        <taxon>Gammaproteobacteria</taxon>
        <taxon>Enterobacterales</taxon>
        <taxon>Pectobacteriaceae</taxon>
        <taxon>Dickeya</taxon>
    </lineage>
</organism>
<dbReference type="KEGG" id="daq:DAQ1742_01855"/>
<evidence type="ECO:0000313" key="1">
    <source>
        <dbReference type="EMBL" id="SLM62792.1"/>
    </source>
</evidence>
<sequence length="37" mass="4232">MEIRENSIAIKKSQRGINEKFFVYFPSDAGGICFHPT</sequence>
<dbReference type="AlphaFoldDB" id="A0A375A9K5"/>
<accession>A0A375A9K5</accession>
<keyword evidence="2" id="KW-1185">Reference proteome</keyword>
<protein>
    <submittedName>
        <fullName evidence="1">Uncharacterized protein</fullName>
    </submittedName>
</protein>
<gene>
    <name evidence="1" type="ORF">DAQ1742_01855</name>
</gene>
<dbReference type="EMBL" id="LT615367">
    <property type="protein sequence ID" value="SLM62792.1"/>
    <property type="molecule type" value="Genomic_DNA"/>
</dbReference>
<proteinExistence type="predicted"/>
<name>A0A375A9K5_9GAMM</name>
<reference evidence="1 2" key="1">
    <citation type="submission" date="2016-09" db="EMBL/GenBank/DDBJ databases">
        <authorList>
            <person name="Reverchon S."/>
            <person name="Nasser W."/>
            <person name="Leonard S."/>
            <person name="Brochier C."/>
            <person name="Duprey A."/>
        </authorList>
    </citation>
    <scope>NUCLEOTIDE SEQUENCE [LARGE SCALE GENOMIC DNA]</scope>
    <source>
        <strain evidence="1 2">174/2</strain>
    </source>
</reference>
<evidence type="ECO:0000313" key="2">
    <source>
        <dbReference type="Proteomes" id="UP000294820"/>
    </source>
</evidence>
<dbReference type="Proteomes" id="UP000294820">
    <property type="component" value="Chromosome 1"/>
</dbReference>